<dbReference type="EMBL" id="JAQNVG010000042">
    <property type="protein sequence ID" value="MDC2238115.1"/>
    <property type="molecule type" value="Genomic_DNA"/>
</dbReference>
<feature type="domain" description="Beta-ketoacyl-[acyl-carrier-protein] synthase III C-terminal" evidence="3">
    <location>
        <begin position="282"/>
        <end position="361"/>
    </location>
</feature>
<proteinExistence type="predicted"/>
<dbReference type="GO" id="GO:0044550">
    <property type="term" value="P:secondary metabolite biosynthetic process"/>
    <property type="evidence" value="ECO:0007669"/>
    <property type="project" value="TreeGrafter"/>
</dbReference>
<dbReference type="AlphaFoldDB" id="A0AAP3WI08"/>
<dbReference type="NCBIfam" id="NF005293">
    <property type="entry name" value="PRK06816.1"/>
    <property type="match status" value="1"/>
</dbReference>
<protein>
    <submittedName>
        <fullName evidence="4">StlD/DarB family beta-ketosynthase</fullName>
    </submittedName>
</protein>
<dbReference type="PANTHER" id="PTHR34069">
    <property type="entry name" value="3-OXOACYL-[ACYL-CARRIER-PROTEIN] SYNTHASE 3"/>
    <property type="match status" value="1"/>
</dbReference>
<dbReference type="PANTHER" id="PTHR34069:SF3">
    <property type="entry name" value="ACYL-COA:ACYL-COA ALKYLTRANSFERASE"/>
    <property type="match status" value="1"/>
</dbReference>
<keyword evidence="2" id="KW-0012">Acyltransferase</keyword>
<dbReference type="SUPFAM" id="SSF53901">
    <property type="entry name" value="Thiolase-like"/>
    <property type="match status" value="1"/>
</dbReference>
<dbReference type="GO" id="GO:0016746">
    <property type="term" value="F:acyltransferase activity"/>
    <property type="evidence" value="ECO:0007669"/>
    <property type="project" value="UniProtKB-KW"/>
</dbReference>
<sequence>MNKKVYISRLSSFLPNAPVDNDEMENILGYVGGHPSRIKKIILRQNQIKQRHYAMREGNLTHTNAELMVNAINGLFDNEFDANTIELLACGTSTPDQLIPSHASMVHGLLKESNPIPLLSVSGVCCSAIQALEFAFLSVLSGHTSNAVCGGSELVSPLLRSDMFEEEYRTINQIQENPYIAFEKDFLRWMLSDGAGCALLTDKLMGKMSLEIKWVESVSYANALDVCMSQGLLESQDGTKQTWKQISPHDWQKYSIFSIRQDVKILSEYVAEKAVEHIYNSCKKHNFNFTDVDYFLPHLSSMFFWKKLEDKLKEKGLLLDTGKWFTNLTRVGNIGSASIYVMLDELCHTRQLHNGELIYLIVPESARFSYTTVLLEVNLNDNYSSSSL</sequence>
<organism evidence="4 5">
    <name type="scientific">Bacteroides thetaiotaomicron</name>
    <dbReference type="NCBI Taxonomy" id="818"/>
    <lineage>
        <taxon>Bacteria</taxon>
        <taxon>Pseudomonadati</taxon>
        <taxon>Bacteroidota</taxon>
        <taxon>Bacteroidia</taxon>
        <taxon>Bacteroidales</taxon>
        <taxon>Bacteroidaceae</taxon>
        <taxon>Bacteroides</taxon>
    </lineage>
</organism>
<accession>A0AAP3WI08</accession>
<dbReference type="Proteomes" id="UP001217776">
    <property type="component" value="Unassembled WGS sequence"/>
</dbReference>
<gene>
    <name evidence="4" type="ORF">PO127_20440</name>
</gene>
<keyword evidence="1" id="KW-0808">Transferase</keyword>
<evidence type="ECO:0000313" key="5">
    <source>
        <dbReference type="Proteomes" id="UP001217776"/>
    </source>
</evidence>
<dbReference type="RefSeq" id="WP_195601274.1">
    <property type="nucleotide sequence ID" value="NZ_JADNKL010000039.1"/>
</dbReference>
<evidence type="ECO:0000313" key="4">
    <source>
        <dbReference type="EMBL" id="MDC2238115.1"/>
    </source>
</evidence>
<evidence type="ECO:0000259" key="3">
    <source>
        <dbReference type="Pfam" id="PF08541"/>
    </source>
</evidence>
<reference evidence="4" key="1">
    <citation type="submission" date="2022-10" db="EMBL/GenBank/DDBJ databases">
        <title>Human gut microbiome strain richness.</title>
        <authorList>
            <person name="Chen-Liaw A."/>
        </authorList>
    </citation>
    <scope>NUCLEOTIDE SEQUENCE</scope>
    <source>
        <strain evidence="4">1001283st1_A3_1001283B150304_161114</strain>
    </source>
</reference>
<name>A0AAP3WI08_BACT4</name>
<comment type="caution">
    <text evidence="4">The sequence shown here is derived from an EMBL/GenBank/DDBJ whole genome shotgun (WGS) entry which is preliminary data.</text>
</comment>
<dbReference type="Gene3D" id="3.40.47.10">
    <property type="match status" value="2"/>
</dbReference>
<dbReference type="InterPro" id="IPR016039">
    <property type="entry name" value="Thiolase-like"/>
</dbReference>
<dbReference type="InterPro" id="IPR013747">
    <property type="entry name" value="ACP_syn_III_C"/>
</dbReference>
<dbReference type="Pfam" id="PF08541">
    <property type="entry name" value="ACP_syn_III_C"/>
    <property type="match status" value="1"/>
</dbReference>
<dbReference type="CDD" id="cd00827">
    <property type="entry name" value="init_cond_enzymes"/>
    <property type="match status" value="1"/>
</dbReference>
<evidence type="ECO:0000256" key="2">
    <source>
        <dbReference type="ARBA" id="ARBA00023315"/>
    </source>
</evidence>
<evidence type="ECO:0000256" key="1">
    <source>
        <dbReference type="ARBA" id="ARBA00022679"/>
    </source>
</evidence>